<accession>A0A9P7QDA2</accession>
<dbReference type="Proteomes" id="UP000732380">
    <property type="component" value="Unassembled WGS sequence"/>
</dbReference>
<name>A0A9P7QDA2_9HYPO</name>
<comment type="caution">
    <text evidence="8">The sequence shown here is derived from an EMBL/GenBank/DDBJ whole genome shotgun (WGS) entry which is preliminary data.</text>
</comment>
<dbReference type="InterPro" id="IPR024790">
    <property type="entry name" value="APC4_long_dom"/>
</dbReference>
<protein>
    <recommendedName>
        <fullName evidence="1">Anaphase-promoting complex subunit 4</fullName>
    </recommendedName>
</protein>
<dbReference type="GO" id="GO:0070979">
    <property type="term" value="P:protein K11-linked ubiquitination"/>
    <property type="evidence" value="ECO:0007669"/>
    <property type="project" value="TreeGrafter"/>
</dbReference>
<sequence>MADTMAAEPNRLVLYSETVFESKAPDHFPLSCPSLDLSTTWDAVGRKLLIYRPPEQVVSKIHQVGAGPGSRAPEVVTVTWKPDGQFLAVGWSDGIVRLMGLENNKAAHHIAVCADDDTRITHIGWASCTIASKVTEFSPRLKDEIVNELTSFADDSHISPNLPEELTFLEVDTALPKISPLPVGSAGGDDDATVFTLRTGIEFLFRSPKPEEYELVNVVVVGTSDGKLQLSIYDSFLIGSFPSPVASISSSVSRLIAHAAHAKLPTQALLYAEPHSEPAHVHLIPMDLPFISSSSINLSLLGTKLTTLQKLLRYIKQTQLHMQVEWKSARELPGRFLRSVQGDLEELPSGPRSIVPALYHTVLTGHAHEPVREWLVDSLAERGHKRWDKAVVSGLENLRSLVHENFLPALERCAVILSRLRGLAQFYDDREDNGFSTAQINRGLDIISCLNLVGHKILSNVMDELQSFQAFSNWLRFQIDRFASSSSETDDLTEKEATMNTSRVLTYIERYLTRSPVDVFFDEIPKQDWEADWDHIEDGFALLPLLDAQLKKQETGQASRRALQHVEFLVSYLTTWSSRVFSGIAEAKKRSVRFGSPLKLSIGEAITTMDLRMCETSANQGTIYTVLASKITNNKVHVFRSTIDITNGISATRAITRACIDLGARSLIDAKFFNDETLVLVCSKDDNKTVVLFLPLEMPDVVYTAYDVGQEDSAPGVVSDLPSYLVEYILPPEYEMRPVRMEVHDRVDLRGEIPERICLLAGNRLTWRAFTLPQQAA</sequence>
<dbReference type="Pfam" id="PF12894">
    <property type="entry name" value="ANAPC4_WD40"/>
    <property type="match status" value="1"/>
</dbReference>
<dbReference type="EMBL" id="SRQM01000003">
    <property type="protein sequence ID" value="KAG6123630.1"/>
    <property type="molecule type" value="Genomic_DNA"/>
</dbReference>
<feature type="domain" description="Anaphase-promoting complex subunit 4-like WD40" evidence="6">
    <location>
        <begin position="32"/>
        <end position="127"/>
    </location>
</feature>
<evidence type="ECO:0000256" key="2">
    <source>
        <dbReference type="ARBA" id="ARBA00022618"/>
    </source>
</evidence>
<dbReference type="InterPro" id="IPR024789">
    <property type="entry name" value="APC4"/>
</dbReference>
<reference evidence="8 9" key="1">
    <citation type="journal article" date="2020" name="bioRxiv">
        <title>Whole genome comparisons of ergot fungi reveals the divergence and evolution of species within the genus Claviceps are the result of varying mechanisms driving genome evolution and host range expansion.</title>
        <authorList>
            <person name="Wyka S.A."/>
            <person name="Mondo S.J."/>
            <person name="Liu M."/>
            <person name="Dettman J."/>
            <person name="Nalam V."/>
            <person name="Broders K.D."/>
        </authorList>
    </citation>
    <scope>NUCLEOTIDE SEQUENCE [LARGE SCALE GENOMIC DNA]</scope>
    <source>
        <strain evidence="8 9">LM576</strain>
    </source>
</reference>
<evidence type="ECO:0000259" key="7">
    <source>
        <dbReference type="Pfam" id="PF12896"/>
    </source>
</evidence>
<dbReference type="GO" id="GO:0051301">
    <property type="term" value="P:cell division"/>
    <property type="evidence" value="ECO:0007669"/>
    <property type="project" value="UniProtKB-KW"/>
</dbReference>
<evidence type="ECO:0000256" key="1">
    <source>
        <dbReference type="ARBA" id="ARBA00016067"/>
    </source>
</evidence>
<dbReference type="Gene3D" id="2.130.10.10">
    <property type="entry name" value="YVTN repeat-like/Quinoprotein amine dehydrogenase"/>
    <property type="match status" value="1"/>
</dbReference>
<evidence type="ECO:0000256" key="3">
    <source>
        <dbReference type="ARBA" id="ARBA00022776"/>
    </source>
</evidence>
<dbReference type="GO" id="GO:0034399">
    <property type="term" value="C:nuclear periphery"/>
    <property type="evidence" value="ECO:0007669"/>
    <property type="project" value="TreeGrafter"/>
</dbReference>
<dbReference type="SUPFAM" id="SSF50978">
    <property type="entry name" value="WD40 repeat-like"/>
    <property type="match status" value="1"/>
</dbReference>
<dbReference type="AlphaFoldDB" id="A0A9P7QDA2"/>
<evidence type="ECO:0000256" key="4">
    <source>
        <dbReference type="ARBA" id="ARBA00022786"/>
    </source>
</evidence>
<keyword evidence="5" id="KW-0131">Cell cycle</keyword>
<dbReference type="PANTHER" id="PTHR13260:SF0">
    <property type="entry name" value="ANAPHASE-PROMOTING COMPLEX SUBUNIT 4"/>
    <property type="match status" value="1"/>
</dbReference>
<dbReference type="InterPro" id="IPR015943">
    <property type="entry name" value="WD40/YVTN_repeat-like_dom_sf"/>
</dbReference>
<evidence type="ECO:0000313" key="9">
    <source>
        <dbReference type="Proteomes" id="UP000732380"/>
    </source>
</evidence>
<evidence type="ECO:0000259" key="6">
    <source>
        <dbReference type="Pfam" id="PF12894"/>
    </source>
</evidence>
<dbReference type="GO" id="GO:0031145">
    <property type="term" value="P:anaphase-promoting complex-dependent catabolic process"/>
    <property type="evidence" value="ECO:0007669"/>
    <property type="project" value="InterPro"/>
</dbReference>
<dbReference type="InterPro" id="IPR036322">
    <property type="entry name" value="WD40_repeat_dom_sf"/>
</dbReference>
<keyword evidence="4" id="KW-0833">Ubl conjugation pathway</keyword>
<dbReference type="Pfam" id="PF12896">
    <property type="entry name" value="ANAPC4"/>
    <property type="match status" value="1"/>
</dbReference>
<evidence type="ECO:0000256" key="5">
    <source>
        <dbReference type="ARBA" id="ARBA00023306"/>
    </source>
</evidence>
<keyword evidence="2" id="KW-0132">Cell division</keyword>
<proteinExistence type="predicted"/>
<feature type="domain" description="Anaphase-promoting complex subunit 4 long" evidence="7">
    <location>
        <begin position="282"/>
        <end position="484"/>
    </location>
</feature>
<dbReference type="GO" id="GO:0005680">
    <property type="term" value="C:anaphase-promoting complex"/>
    <property type="evidence" value="ECO:0007669"/>
    <property type="project" value="InterPro"/>
</dbReference>
<dbReference type="InterPro" id="IPR024977">
    <property type="entry name" value="Apc4-like_WD40_dom"/>
</dbReference>
<keyword evidence="3" id="KW-0498">Mitosis</keyword>
<keyword evidence="9" id="KW-1185">Reference proteome</keyword>
<dbReference type="PANTHER" id="PTHR13260">
    <property type="entry name" value="ANAPHASE PROMOTING COMPLEX SUBUNIT 4 APC4"/>
    <property type="match status" value="1"/>
</dbReference>
<organism evidence="8 9">
    <name type="scientific">Claviceps humidiphila</name>
    <dbReference type="NCBI Taxonomy" id="1294629"/>
    <lineage>
        <taxon>Eukaryota</taxon>
        <taxon>Fungi</taxon>
        <taxon>Dikarya</taxon>
        <taxon>Ascomycota</taxon>
        <taxon>Pezizomycotina</taxon>
        <taxon>Sordariomycetes</taxon>
        <taxon>Hypocreomycetidae</taxon>
        <taxon>Hypocreales</taxon>
        <taxon>Clavicipitaceae</taxon>
        <taxon>Claviceps</taxon>
    </lineage>
</organism>
<evidence type="ECO:0000313" key="8">
    <source>
        <dbReference type="EMBL" id="KAG6123630.1"/>
    </source>
</evidence>
<gene>
    <name evidence="8" type="ORF">E4U13_003874</name>
</gene>